<dbReference type="GO" id="GO:0003824">
    <property type="term" value="F:catalytic activity"/>
    <property type="evidence" value="ECO:0007669"/>
    <property type="project" value="UniProtKB-ARBA"/>
</dbReference>
<dbReference type="Pfam" id="PF00378">
    <property type="entry name" value="ECH_1"/>
    <property type="match status" value="1"/>
</dbReference>
<name>A0A5Q2MP50_9ACTN</name>
<dbReference type="EMBL" id="CP045737">
    <property type="protein sequence ID" value="QGG43146.1"/>
    <property type="molecule type" value="Genomic_DNA"/>
</dbReference>
<dbReference type="InterPro" id="IPR001753">
    <property type="entry name" value="Enoyl-CoA_hydra/iso"/>
</dbReference>
<dbReference type="SUPFAM" id="SSF52096">
    <property type="entry name" value="ClpP/crotonase"/>
    <property type="match status" value="1"/>
</dbReference>
<dbReference type="PANTHER" id="PTHR43459:SF1">
    <property type="entry name" value="EG:BACN32G11.4 PROTEIN"/>
    <property type="match status" value="1"/>
</dbReference>
<dbReference type="InterPro" id="IPR029045">
    <property type="entry name" value="ClpP/crotonase-like_dom_sf"/>
</dbReference>
<organism evidence="2 3">
    <name type="scientific">Aeromicrobium yanjiei</name>
    <dbReference type="NCBI Taxonomy" id="2662028"/>
    <lineage>
        <taxon>Bacteria</taxon>
        <taxon>Bacillati</taxon>
        <taxon>Actinomycetota</taxon>
        <taxon>Actinomycetes</taxon>
        <taxon>Propionibacteriales</taxon>
        <taxon>Nocardioidaceae</taxon>
        <taxon>Aeromicrobium</taxon>
    </lineage>
</organism>
<dbReference type="PANTHER" id="PTHR43459">
    <property type="entry name" value="ENOYL-COA HYDRATASE"/>
    <property type="match status" value="1"/>
</dbReference>
<comment type="similarity">
    <text evidence="1">Belongs to the enoyl-CoA hydratase/isomerase family.</text>
</comment>
<dbReference type="Proteomes" id="UP000392064">
    <property type="component" value="Chromosome"/>
</dbReference>
<dbReference type="Gene3D" id="3.90.226.10">
    <property type="entry name" value="2-enoyl-CoA Hydratase, Chain A, domain 1"/>
    <property type="match status" value="1"/>
</dbReference>
<evidence type="ECO:0000256" key="1">
    <source>
        <dbReference type="ARBA" id="ARBA00005254"/>
    </source>
</evidence>
<reference evidence="2 3" key="1">
    <citation type="submission" date="2019-11" db="EMBL/GenBank/DDBJ databases">
        <authorList>
            <person name="Li J."/>
        </authorList>
    </citation>
    <scope>NUCLEOTIDE SEQUENCE [LARGE SCALE GENOMIC DNA]</scope>
    <source>
        <strain evidence="2 3">MF47</strain>
    </source>
</reference>
<proteinExistence type="inferred from homology"/>
<dbReference type="InterPro" id="IPR014748">
    <property type="entry name" value="Enoyl-CoA_hydra_C"/>
</dbReference>
<sequence length="241" mass="24917">MNSLTLSTKVALRDALHEAAADSAVRCVVLRGAGRAFCVGQDLQEHLAGMASEEDPYGSASTVEDHYNPIATAIATMPKPVIAAVNGIAAGAGASMAFAADFRVVARSAGFNTAFAAIAFSCDTGASWTLPRLVGTTRATDLLMRPRTISADEALEIGVATSVVDDDAFDEAVATLAHELAHGPTLAYGAIKRSLAFSATHDLATSLQHEGQKMALTAASSDHAAAVKAFLAKEKPEFTGR</sequence>
<evidence type="ECO:0000313" key="2">
    <source>
        <dbReference type="EMBL" id="QGG43146.1"/>
    </source>
</evidence>
<keyword evidence="3" id="KW-1185">Reference proteome</keyword>
<dbReference type="Gene3D" id="1.10.12.10">
    <property type="entry name" value="Lyase 2-enoyl-coa Hydratase, Chain A, domain 2"/>
    <property type="match status" value="1"/>
</dbReference>
<protein>
    <submittedName>
        <fullName evidence="2">Enoyl-CoA hydratase</fullName>
    </submittedName>
</protein>
<dbReference type="AlphaFoldDB" id="A0A5Q2MP50"/>
<accession>A0A5Q2MP50</accession>
<dbReference type="KEGG" id="aef:GEV26_03575"/>
<dbReference type="CDD" id="cd06558">
    <property type="entry name" value="crotonase-like"/>
    <property type="match status" value="1"/>
</dbReference>
<gene>
    <name evidence="2" type="ORF">GEV26_03575</name>
</gene>
<evidence type="ECO:0000313" key="3">
    <source>
        <dbReference type="Proteomes" id="UP000392064"/>
    </source>
</evidence>